<dbReference type="InterPro" id="IPR002618">
    <property type="entry name" value="UDPGP_fam"/>
</dbReference>
<sequence>MRQHQSFFKLISFVLVFSFTFTNSAAYSDILVLSSQSIQATQSKTNDRPAANVASVVTELRGLLGLPPVQLSPDHDRWVLTSSEVRSELRKATEAEIETGVRYWKGELITTPIARPFRPSRKDDVTDITELTETEALRLERIGAESLLHGEGEIGMLVAGASSRMNTADAPPEVLAMDVDGNILSKAAVPIGRASDGTVTTYLGEFGTNVARLLGAIETEAGKNNSAVWDNNILLMSTDAYRPEHDQLFNAHHHFGLRPEQEYIFHQPVRPKYIATPADTQSIRDRFKSQEEFDEALVRSKAVAARLNQGVRRAVILEGEEDPLGHGEFFHQLVASGELLRIIDAGKKWIFVKNVDNYAAKFDRIWLRLLGLFIDRGLDFQPEVSPRTPGQKGGSLIVMTDNGTHRLAEDPEIEATNLTRGKTVMNLLDSYWFNDAVAFMTPRYVMSLYKKEGQTDGQFIKELREADQQGREAIAERGRRRFPSLLDTKPAKGTAAAVVKRETNMWQSTGVVPADIRIQAVGVRGAKNVPIEDYLQRSFTDRISDLEGLRFMATKQWTVSPDKVEKARATMAQLSGRDPSEVTDNEVWVTLETYEGNKILAGDLLRYNREVPLVTPGLFAGHRSELRHGDGELASQDTSLLTEAVEDYFKRAHIADPSDKWKELIVDAAAQFHAMLPHEGRLATHNVIDHILWSNVNHPYRIANHLPVTVVFGSGVLPVYSGQKPRLIAFTHADDFAAVTSAASEVDEIDDILAKGGSRWYQANDQITFEQKIAGDQPNRITPLLPEGMRLAEAMLGKNAWGEVFFDGGKTIFLAKEGADKESVVRRWTASSITAHFLLKHYIAGPDMGLDEEPMAWMVDEAYKVQNELTEIYRSQGFQKPILVTTSRRPDLGSYPHTYWTVTSIGVVETMLAALRDEAFIDKYGLNKDVITLAIQGYGDVGSGIVAYLQHLKLENPDDLILQKIRIVGVSDKNGTLYGETGLSFEELLRIRQANLEAKENKTGKEFFVTDAYQKQSDEVIATNPDGSEALFMGADVIIPAAQPNIFTTFQDVQKIKQADTKLLVEGANNSITQDMEDTFHSLGIPVFYGPIANFGGIKTSTEEFITVTFEGEEGILKDVDTHRVRMQSAIRSIAKRNAEWLITRHLKTGVSIINIHREAMKHIRTRRTALLNQPTIRMLSRIQELIAVKELPFRIARLIAATEIAREEVISQLSTTGFSSERSSGIPVDQDARDRLRRQFNANKGGAAEILGGRINRPALPRPLFLIESDHNTNSRFLRNVADQNLGWLAFAGGHAERQHLPEVFHTLGIAGLTPAILKQLPQRSEAAVEVNQILMTLIENAQQGIVESLDDLSLIQRQLLQLRYDIEHLIGSPHLNGFSLADVLAGVHFTVVVNQQNYQAITNQLRAIHFAGFQPNHIYILKQQELPGLEIREDGTLNQYTHATFPEGHGAALIDTAIRTKDVFTFDTAGHPAPLGEPIAERLYREGVDRLLIEQISDLHLFGDMALTNRFDLAQQEEGQGVEFVAEFVRNVHRKEGGVPLIDADGGIHIRDRIALREPALRKHYDGATDIYRLLGVITVKGLRQLKPDSLPAYFRERRIIDSEGKEHISFTAEIFSGDASSILKTNIMQEEGIGPSTFKDRSQIPAALGAIDVQNKQPNFASLLAQIKTDGARSELRIAPAVFDTLHPAAIPAEAAQL</sequence>
<keyword evidence="4" id="KW-0560">Oxidoreductase</keyword>
<dbReference type="PANTHER" id="PTHR11606:SF13">
    <property type="entry name" value="GLUTAMATE DEHYDROGENASE 1, MITOCHONDRIAL"/>
    <property type="match status" value="1"/>
</dbReference>
<dbReference type="GO" id="GO:0006538">
    <property type="term" value="P:L-glutamate catabolic process"/>
    <property type="evidence" value="ECO:0007669"/>
    <property type="project" value="TreeGrafter"/>
</dbReference>
<dbReference type="SUPFAM" id="SSF51735">
    <property type="entry name" value="NAD(P)-binding Rossmann-fold domains"/>
    <property type="match status" value="1"/>
</dbReference>
<dbReference type="GO" id="GO:0070569">
    <property type="term" value="F:uridylyltransferase activity"/>
    <property type="evidence" value="ECO:0007669"/>
    <property type="project" value="InterPro"/>
</dbReference>
<comment type="caution">
    <text evidence="6">The sequence shown here is derived from an EMBL/GenBank/DDBJ whole genome shotgun (WGS) entry which is preliminary data.</text>
</comment>
<dbReference type="GO" id="GO:0004352">
    <property type="term" value="F:glutamate dehydrogenase (NAD+) activity"/>
    <property type="evidence" value="ECO:0007669"/>
    <property type="project" value="TreeGrafter"/>
</dbReference>
<feature type="non-terminal residue" evidence="6">
    <location>
        <position position="1701"/>
    </location>
</feature>
<comment type="similarity">
    <text evidence="1">Belongs to the Glu/Leu/Phe/Val dehydrogenases family.</text>
</comment>
<dbReference type="Pfam" id="PF00208">
    <property type="entry name" value="ELFV_dehydrog"/>
    <property type="match status" value="1"/>
</dbReference>
<gene>
    <name evidence="6" type="ORF">COV74_05220</name>
</gene>
<organism evidence="6 7">
    <name type="scientific">Candidatus Abzuiibacterium crystallinum</name>
    <dbReference type="NCBI Taxonomy" id="1974748"/>
    <lineage>
        <taxon>Bacteria</taxon>
        <taxon>Pseudomonadati</taxon>
        <taxon>Candidatus Omnitrophota</taxon>
        <taxon>Candidatus Abzuiibacterium</taxon>
    </lineage>
</organism>
<dbReference type="InterPro" id="IPR029044">
    <property type="entry name" value="Nucleotide-diphossugar_trans"/>
</dbReference>
<dbReference type="Gene3D" id="3.40.50.720">
    <property type="entry name" value="NAD(P)-binding Rossmann-like Domain"/>
    <property type="match status" value="1"/>
</dbReference>
<dbReference type="Pfam" id="PF01704">
    <property type="entry name" value="UDPGP"/>
    <property type="match status" value="1"/>
</dbReference>
<name>A0A2H0LS78_9BACT</name>
<dbReference type="SUPFAM" id="SSF53223">
    <property type="entry name" value="Aminoacid dehydrogenase-like, N-terminal domain"/>
    <property type="match status" value="1"/>
</dbReference>
<evidence type="ECO:0000256" key="1">
    <source>
        <dbReference type="ARBA" id="ARBA00006382"/>
    </source>
</evidence>
<dbReference type="InterPro" id="IPR046346">
    <property type="entry name" value="Aminoacid_DH-like_N_sf"/>
</dbReference>
<evidence type="ECO:0000256" key="4">
    <source>
        <dbReference type="ARBA" id="ARBA00023002"/>
    </source>
</evidence>
<dbReference type="EMBL" id="PCVY01000046">
    <property type="protein sequence ID" value="PIQ86355.1"/>
    <property type="molecule type" value="Genomic_DNA"/>
</dbReference>
<dbReference type="InterPro" id="IPR006096">
    <property type="entry name" value="Glu/Leu/Phe/Val/Trp_DH_C"/>
</dbReference>
<dbReference type="SUPFAM" id="SSF53448">
    <property type="entry name" value="Nucleotide-diphospho-sugar transferases"/>
    <property type="match status" value="1"/>
</dbReference>
<evidence type="ECO:0000313" key="6">
    <source>
        <dbReference type="EMBL" id="PIQ86355.1"/>
    </source>
</evidence>
<evidence type="ECO:0000256" key="2">
    <source>
        <dbReference type="ARBA" id="ARBA00022679"/>
    </source>
</evidence>
<keyword evidence="2" id="KW-0808">Transferase</keyword>
<evidence type="ECO:0000256" key="3">
    <source>
        <dbReference type="ARBA" id="ARBA00022695"/>
    </source>
</evidence>
<evidence type="ECO:0000259" key="5">
    <source>
        <dbReference type="SMART" id="SM00839"/>
    </source>
</evidence>
<dbReference type="PANTHER" id="PTHR11606">
    <property type="entry name" value="GLUTAMATE DEHYDROGENASE"/>
    <property type="match status" value="1"/>
</dbReference>
<dbReference type="SMART" id="SM00839">
    <property type="entry name" value="ELFV_dehydrog"/>
    <property type="match status" value="1"/>
</dbReference>
<dbReference type="Gene3D" id="3.40.50.10860">
    <property type="entry name" value="Leucine Dehydrogenase, chain A, domain 1"/>
    <property type="match status" value="1"/>
</dbReference>
<feature type="domain" description="Glutamate/phenylalanine/leucine/valine/L-tryptophan dehydrogenase C-terminal" evidence="5">
    <location>
        <begin position="894"/>
        <end position="1150"/>
    </location>
</feature>
<accession>A0A2H0LS78</accession>
<evidence type="ECO:0000313" key="7">
    <source>
        <dbReference type="Proteomes" id="UP000230859"/>
    </source>
</evidence>
<protein>
    <recommendedName>
        <fullName evidence="5">Glutamate/phenylalanine/leucine/valine/L-tryptophan dehydrogenase C-terminal domain-containing protein</fullName>
    </recommendedName>
</protein>
<dbReference type="Gene3D" id="3.90.550.10">
    <property type="entry name" value="Spore Coat Polysaccharide Biosynthesis Protein SpsA, Chain A"/>
    <property type="match status" value="1"/>
</dbReference>
<dbReference type="InterPro" id="IPR036291">
    <property type="entry name" value="NAD(P)-bd_dom_sf"/>
</dbReference>
<dbReference type="Proteomes" id="UP000230859">
    <property type="component" value="Unassembled WGS sequence"/>
</dbReference>
<reference evidence="6 7" key="1">
    <citation type="submission" date="2017-09" db="EMBL/GenBank/DDBJ databases">
        <title>Depth-based differentiation of microbial function through sediment-hosted aquifers and enrichment of novel symbionts in the deep terrestrial subsurface.</title>
        <authorList>
            <person name="Probst A.J."/>
            <person name="Ladd B."/>
            <person name="Jarett J.K."/>
            <person name="Geller-Mcgrath D.E."/>
            <person name="Sieber C.M."/>
            <person name="Emerson J.B."/>
            <person name="Anantharaman K."/>
            <person name="Thomas B.C."/>
            <person name="Malmstrom R."/>
            <person name="Stieglmeier M."/>
            <person name="Klingl A."/>
            <person name="Woyke T."/>
            <person name="Ryan C.M."/>
            <person name="Banfield J.F."/>
        </authorList>
    </citation>
    <scope>NUCLEOTIDE SEQUENCE [LARGE SCALE GENOMIC DNA]</scope>
    <source>
        <strain evidence="6">CG11_big_fil_rev_8_21_14_0_20_45_26</strain>
    </source>
</reference>
<proteinExistence type="inferred from homology"/>
<keyword evidence="3" id="KW-0548">Nucleotidyltransferase</keyword>